<comment type="caution">
    <text evidence="1">The sequence shown here is derived from an EMBL/GenBank/DDBJ whole genome shotgun (WGS) entry which is preliminary data.</text>
</comment>
<protein>
    <submittedName>
        <fullName evidence="1">Uncharacterized protein</fullName>
    </submittedName>
</protein>
<organism evidence="1 2">
    <name type="scientific">Prorocentrum cordatum</name>
    <dbReference type="NCBI Taxonomy" id="2364126"/>
    <lineage>
        <taxon>Eukaryota</taxon>
        <taxon>Sar</taxon>
        <taxon>Alveolata</taxon>
        <taxon>Dinophyceae</taxon>
        <taxon>Prorocentrales</taxon>
        <taxon>Prorocentraceae</taxon>
        <taxon>Prorocentrum</taxon>
    </lineage>
</organism>
<accession>A0ABN9XKT0</accession>
<sequence length="249" mass="24803">MPATTLAMPEVVDGEPPLCDGCSTRTLPAAPWGAEPADGCSTQTVAAWQPPVAVCADAGAGPGCPAGQGWVAAPTLVFGGGGAAGPLPVATTAERPGFAVLAGVHEQALVPTEVGAPVVHGALRQLPPGAAVVGATMLCCAPALGRQLSRQASSASTASAAGAVRQASARVLTTTICVPGAAGAITSTTKTATSFVLAPRVVFQAPVLSDCGPRKTCVELEPKTGRDEHERIKQIARPNVAKKSRSLCC</sequence>
<name>A0ABN9XKT0_9DINO</name>
<keyword evidence="2" id="KW-1185">Reference proteome</keyword>
<dbReference type="EMBL" id="CAUYUJ010020775">
    <property type="protein sequence ID" value="CAK0900430.1"/>
    <property type="molecule type" value="Genomic_DNA"/>
</dbReference>
<dbReference type="Proteomes" id="UP001189429">
    <property type="component" value="Unassembled WGS sequence"/>
</dbReference>
<evidence type="ECO:0000313" key="2">
    <source>
        <dbReference type="Proteomes" id="UP001189429"/>
    </source>
</evidence>
<reference evidence="1" key="1">
    <citation type="submission" date="2023-10" db="EMBL/GenBank/DDBJ databases">
        <authorList>
            <person name="Chen Y."/>
            <person name="Shah S."/>
            <person name="Dougan E. K."/>
            <person name="Thang M."/>
            <person name="Chan C."/>
        </authorList>
    </citation>
    <scope>NUCLEOTIDE SEQUENCE [LARGE SCALE GENOMIC DNA]</scope>
</reference>
<proteinExistence type="predicted"/>
<gene>
    <name evidence="1" type="ORF">PCOR1329_LOCUS77709</name>
</gene>
<evidence type="ECO:0000313" key="1">
    <source>
        <dbReference type="EMBL" id="CAK0900430.1"/>
    </source>
</evidence>